<protein>
    <submittedName>
        <fullName evidence="2">Class I SAM-dependent methyltransferase</fullName>
        <ecNumber evidence="2">2.1.-.-</ecNumber>
    </submittedName>
</protein>
<evidence type="ECO:0000313" key="3">
    <source>
        <dbReference type="Proteomes" id="UP001330812"/>
    </source>
</evidence>
<dbReference type="EC" id="2.1.-.-" evidence="2"/>
<dbReference type="GO" id="GO:0032259">
    <property type="term" value="P:methylation"/>
    <property type="evidence" value="ECO:0007669"/>
    <property type="project" value="UniProtKB-KW"/>
</dbReference>
<dbReference type="InterPro" id="IPR013216">
    <property type="entry name" value="Methyltransf_11"/>
</dbReference>
<name>A0ABZ1HW72_9PSEU</name>
<keyword evidence="2" id="KW-0808">Transferase</keyword>
<dbReference type="RefSeq" id="WP_326565458.1">
    <property type="nucleotide sequence ID" value="NZ_CP142149.1"/>
</dbReference>
<dbReference type="Proteomes" id="UP001330812">
    <property type="component" value="Chromosome"/>
</dbReference>
<sequence length="273" mass="29044">MTTPGELWLREYHDRKPDSQSVLIEAGKVVGDGRASYDVFAELVGTPPRVLDLGCGDGALLATFARQGSAHLAGIDLSAGELALARRRPELASARLEHGRTQELPFGDNAFDAVVSHMTLMLMDDLDRVVAEAVRVLAPGGVFAAAVGAGGGSGAAKVFFDLSKPMFLAVPEEHRAPVRGDRRTRTAEGFDEVLGPLGFEPVAWDEIVVDYTAPPEQVWATCTEMFYPTSTLDDTTLAGLHTAFLDETRDLITDDGVVPAAVGIGIARTRLAG</sequence>
<dbReference type="PANTHER" id="PTHR43591">
    <property type="entry name" value="METHYLTRANSFERASE"/>
    <property type="match status" value="1"/>
</dbReference>
<feature type="domain" description="Methyltransferase type 11" evidence="1">
    <location>
        <begin position="51"/>
        <end position="144"/>
    </location>
</feature>
<proteinExistence type="predicted"/>
<dbReference type="CDD" id="cd02440">
    <property type="entry name" value="AdoMet_MTases"/>
    <property type="match status" value="1"/>
</dbReference>
<organism evidence="2 3">
    <name type="scientific">Amycolatopsis rhabdoformis</name>
    <dbReference type="NCBI Taxonomy" id="1448059"/>
    <lineage>
        <taxon>Bacteria</taxon>
        <taxon>Bacillati</taxon>
        <taxon>Actinomycetota</taxon>
        <taxon>Actinomycetes</taxon>
        <taxon>Pseudonocardiales</taxon>
        <taxon>Pseudonocardiaceae</taxon>
        <taxon>Amycolatopsis</taxon>
    </lineage>
</organism>
<accession>A0ABZ1HW72</accession>
<dbReference type="EMBL" id="CP142149">
    <property type="protein sequence ID" value="WSE26487.1"/>
    <property type="molecule type" value="Genomic_DNA"/>
</dbReference>
<dbReference type="Gene3D" id="3.40.50.150">
    <property type="entry name" value="Vaccinia Virus protein VP39"/>
    <property type="match status" value="1"/>
</dbReference>
<gene>
    <name evidence="2" type="ORF">VSH64_26790</name>
</gene>
<dbReference type="GO" id="GO:0008168">
    <property type="term" value="F:methyltransferase activity"/>
    <property type="evidence" value="ECO:0007669"/>
    <property type="project" value="UniProtKB-KW"/>
</dbReference>
<evidence type="ECO:0000313" key="2">
    <source>
        <dbReference type="EMBL" id="WSE26487.1"/>
    </source>
</evidence>
<keyword evidence="3" id="KW-1185">Reference proteome</keyword>
<evidence type="ECO:0000259" key="1">
    <source>
        <dbReference type="Pfam" id="PF08241"/>
    </source>
</evidence>
<reference evidence="2 3" key="1">
    <citation type="journal article" date="2015" name="Int. J. Syst. Evol. Microbiol.">
        <title>Amycolatopsis rhabdoformis sp. nov., an actinomycete isolated from a tropical forest soil.</title>
        <authorList>
            <person name="Souza W.R."/>
            <person name="Silva R.E."/>
            <person name="Goodfellow M."/>
            <person name="Busarakam K."/>
            <person name="Figueiro F.S."/>
            <person name="Ferreira D."/>
            <person name="Rodrigues-Filho E."/>
            <person name="Moraes L.A.B."/>
            <person name="Zucchi T.D."/>
        </authorList>
    </citation>
    <scope>NUCLEOTIDE SEQUENCE [LARGE SCALE GENOMIC DNA]</scope>
    <source>
        <strain evidence="2 3">NCIMB 14900</strain>
    </source>
</reference>
<dbReference type="Pfam" id="PF08241">
    <property type="entry name" value="Methyltransf_11"/>
    <property type="match status" value="1"/>
</dbReference>
<dbReference type="InterPro" id="IPR029063">
    <property type="entry name" value="SAM-dependent_MTases_sf"/>
</dbReference>
<keyword evidence="2" id="KW-0489">Methyltransferase</keyword>
<dbReference type="SUPFAM" id="SSF53335">
    <property type="entry name" value="S-adenosyl-L-methionine-dependent methyltransferases"/>
    <property type="match status" value="1"/>
</dbReference>